<accession>A0A9W6SRH2</accession>
<dbReference type="Pfam" id="PF10978">
    <property type="entry name" value="DUF2785"/>
    <property type="match status" value="1"/>
</dbReference>
<dbReference type="EMBL" id="BSTX01000004">
    <property type="protein sequence ID" value="GLZ80625.1"/>
    <property type="molecule type" value="Genomic_DNA"/>
</dbReference>
<sequence>MTGSDASGGGYSLSGVTRATYGAAVTYDYETIMNAGYAVPDDLPGAVAAMSADLRSPDPGLRDGKAYAVLATWIGRGVLDAPAMAALGDEMAGRFADPEIQARTFAPLILDCVVSQGVLRPEWTAAFAAWFAAEEDLRGKDPELGWLHAVAHGADLLGTIAGHPEGDPVAMLELGAARLVAPTEFVWRDMEDERLSLALTRALVRPELSEAQATAWLAPVAALFAGRERIRPMPVVSNAMRTLRGVYVTVDRGPMGAGGEVPRVPHRAVVLDALADTMGVVWPFTG</sequence>
<protein>
    <recommendedName>
        <fullName evidence="3">DUF2785 domain-containing protein</fullName>
    </recommendedName>
</protein>
<evidence type="ECO:0000313" key="1">
    <source>
        <dbReference type="EMBL" id="GLZ80625.1"/>
    </source>
</evidence>
<dbReference type="AlphaFoldDB" id="A0A9W6SRH2"/>
<gene>
    <name evidence="1" type="ORF">Afil01_54320</name>
</gene>
<dbReference type="Proteomes" id="UP001165079">
    <property type="component" value="Unassembled WGS sequence"/>
</dbReference>
<dbReference type="InterPro" id="IPR021247">
    <property type="entry name" value="DUF2785"/>
</dbReference>
<evidence type="ECO:0000313" key="2">
    <source>
        <dbReference type="Proteomes" id="UP001165079"/>
    </source>
</evidence>
<proteinExistence type="predicted"/>
<organism evidence="1 2">
    <name type="scientific">Actinorhabdospora filicis</name>
    <dbReference type="NCBI Taxonomy" id="1785913"/>
    <lineage>
        <taxon>Bacteria</taxon>
        <taxon>Bacillati</taxon>
        <taxon>Actinomycetota</taxon>
        <taxon>Actinomycetes</taxon>
        <taxon>Micromonosporales</taxon>
        <taxon>Micromonosporaceae</taxon>
        <taxon>Actinorhabdospora</taxon>
    </lineage>
</organism>
<comment type="caution">
    <text evidence="1">The sequence shown here is derived from an EMBL/GenBank/DDBJ whole genome shotgun (WGS) entry which is preliminary data.</text>
</comment>
<reference evidence="1" key="1">
    <citation type="submission" date="2023-03" db="EMBL/GenBank/DDBJ databases">
        <title>Actinorhabdospora filicis NBRC 111898.</title>
        <authorList>
            <person name="Ichikawa N."/>
            <person name="Sato H."/>
            <person name="Tonouchi N."/>
        </authorList>
    </citation>
    <scope>NUCLEOTIDE SEQUENCE</scope>
    <source>
        <strain evidence="1">NBRC 111898</strain>
    </source>
</reference>
<evidence type="ECO:0008006" key="3">
    <source>
        <dbReference type="Google" id="ProtNLM"/>
    </source>
</evidence>
<keyword evidence="2" id="KW-1185">Reference proteome</keyword>
<name>A0A9W6SRH2_9ACTN</name>